<dbReference type="InParanoid" id="G4TPQ6"/>
<feature type="compositionally biased region" description="Basic and acidic residues" evidence="1">
    <location>
        <begin position="266"/>
        <end position="279"/>
    </location>
</feature>
<feature type="region of interest" description="Disordered" evidence="1">
    <location>
        <begin position="266"/>
        <end position="300"/>
    </location>
</feature>
<evidence type="ECO:0000313" key="2">
    <source>
        <dbReference type="EMBL" id="CCA73299.1"/>
    </source>
</evidence>
<reference evidence="2 3" key="1">
    <citation type="journal article" date="2011" name="PLoS Pathog.">
        <title>Endophytic Life Strategies Decoded by Genome and Transcriptome Analyses of the Mutualistic Root Symbiont Piriformospora indica.</title>
        <authorList>
            <person name="Zuccaro A."/>
            <person name="Lahrmann U."/>
            <person name="Guldener U."/>
            <person name="Langen G."/>
            <person name="Pfiffi S."/>
            <person name="Biedenkopf D."/>
            <person name="Wong P."/>
            <person name="Samans B."/>
            <person name="Grimm C."/>
            <person name="Basiewicz M."/>
            <person name="Murat C."/>
            <person name="Martin F."/>
            <person name="Kogel K.H."/>
        </authorList>
    </citation>
    <scope>NUCLEOTIDE SEQUENCE [LARGE SCALE GENOMIC DNA]</scope>
    <source>
        <strain evidence="2 3">DSM 11827</strain>
    </source>
</reference>
<dbReference type="AlphaFoldDB" id="G4TPQ6"/>
<evidence type="ECO:0000256" key="1">
    <source>
        <dbReference type="SAM" id="MobiDB-lite"/>
    </source>
</evidence>
<keyword evidence="3" id="KW-1185">Reference proteome</keyword>
<dbReference type="HOGENOM" id="CLU_927857_0_0_1"/>
<proteinExistence type="predicted"/>
<feature type="region of interest" description="Disordered" evidence="1">
    <location>
        <begin position="1"/>
        <end position="28"/>
    </location>
</feature>
<name>G4TPQ6_SERID</name>
<accession>G4TPQ6</accession>
<dbReference type="Proteomes" id="UP000007148">
    <property type="component" value="Unassembled WGS sequence"/>
</dbReference>
<organism evidence="2 3">
    <name type="scientific">Serendipita indica (strain DSM 11827)</name>
    <name type="common">Root endophyte fungus</name>
    <name type="synonym">Piriformospora indica</name>
    <dbReference type="NCBI Taxonomy" id="1109443"/>
    <lineage>
        <taxon>Eukaryota</taxon>
        <taxon>Fungi</taxon>
        <taxon>Dikarya</taxon>
        <taxon>Basidiomycota</taxon>
        <taxon>Agaricomycotina</taxon>
        <taxon>Agaricomycetes</taxon>
        <taxon>Sebacinales</taxon>
        <taxon>Serendipitaceae</taxon>
        <taxon>Serendipita</taxon>
    </lineage>
</organism>
<sequence>MQQNTGKYPYKLAPDKPDPPEPLSYSHYPVAGLQHPAMSEDIAPPNVMDQESIHSRMATSTTHDFETLSQTPWSNNWRPFLVGQFPSQEYIQSTNQEPPWAQSYQPTAADAFPNLGIYGVAASPEQFQGILGVSTYGAGFPGHNTAVVPVQSSSSDYQNYFNDQETASLSSGLSSPIVQDDNRAINIKRSHKRQEATPPEQVELQFPSLMEYYGKTGKPVPTRLLNVTRNNMGRNKTRCKFEGCGHESTRSAGIYHALHHIDARPHVSDQESISHEIQAKPKGFWQQSDLQKHIKKRHKK</sequence>
<protein>
    <submittedName>
        <fullName evidence="2">Uncharacterized protein</fullName>
    </submittedName>
</protein>
<dbReference type="EMBL" id="CAFZ01000215">
    <property type="protein sequence ID" value="CCA73299.1"/>
    <property type="molecule type" value="Genomic_DNA"/>
</dbReference>
<comment type="caution">
    <text evidence="2">The sequence shown here is derived from an EMBL/GenBank/DDBJ whole genome shotgun (WGS) entry which is preliminary data.</text>
</comment>
<gene>
    <name evidence="2" type="ORF">PIIN_07254</name>
</gene>
<evidence type="ECO:0000313" key="3">
    <source>
        <dbReference type="Proteomes" id="UP000007148"/>
    </source>
</evidence>